<feature type="region of interest" description="Disordered" evidence="1">
    <location>
        <begin position="130"/>
        <end position="155"/>
    </location>
</feature>
<sequence>MSSSSDTAQTGKRKAPAAATKKTTTTKAQIDSLIRYKTFYFPEDAIPKVSKERLTRTNLADKGSLPVPLDKMDDYIANIFRQLRAFANVTKRDLNKMETRFMKQRERILNGYYTKGYAVEEVAAATSTPATLGRRRSRHGVTRQAAAGKTKKLDC</sequence>
<gene>
    <name evidence="2" type="ORF">SETIT_8G209000v2</name>
</gene>
<dbReference type="AlphaFoldDB" id="A0A368SBP7"/>
<evidence type="ECO:0000256" key="1">
    <source>
        <dbReference type="SAM" id="MobiDB-lite"/>
    </source>
</evidence>
<feature type="compositionally biased region" description="Low complexity" evidence="1">
    <location>
        <begin position="16"/>
        <end position="26"/>
    </location>
</feature>
<proteinExistence type="predicted"/>
<name>A0A368SBP7_SETIT</name>
<feature type="compositionally biased region" description="Polar residues" evidence="1">
    <location>
        <begin position="1"/>
        <end position="10"/>
    </location>
</feature>
<organism evidence="2">
    <name type="scientific">Setaria italica</name>
    <name type="common">Foxtail millet</name>
    <name type="synonym">Panicum italicum</name>
    <dbReference type="NCBI Taxonomy" id="4555"/>
    <lineage>
        <taxon>Eukaryota</taxon>
        <taxon>Viridiplantae</taxon>
        <taxon>Streptophyta</taxon>
        <taxon>Embryophyta</taxon>
        <taxon>Tracheophyta</taxon>
        <taxon>Spermatophyta</taxon>
        <taxon>Magnoliopsida</taxon>
        <taxon>Liliopsida</taxon>
        <taxon>Poales</taxon>
        <taxon>Poaceae</taxon>
        <taxon>PACMAD clade</taxon>
        <taxon>Panicoideae</taxon>
        <taxon>Panicodae</taxon>
        <taxon>Paniceae</taxon>
        <taxon>Cenchrinae</taxon>
        <taxon>Setaria</taxon>
    </lineage>
</organism>
<evidence type="ECO:0000313" key="2">
    <source>
        <dbReference type="EMBL" id="RCV39260.1"/>
    </source>
</evidence>
<feature type="region of interest" description="Disordered" evidence="1">
    <location>
        <begin position="1"/>
        <end position="26"/>
    </location>
</feature>
<dbReference type="OrthoDB" id="684419at2759"/>
<reference evidence="2" key="2">
    <citation type="submission" date="2015-07" db="EMBL/GenBank/DDBJ databases">
        <authorList>
            <person name="Noorani M."/>
        </authorList>
    </citation>
    <scope>NUCLEOTIDE SEQUENCE</scope>
    <source>
        <strain evidence="2">Yugu1</strain>
    </source>
</reference>
<dbReference type="EMBL" id="CM003535">
    <property type="protein sequence ID" value="RCV39260.1"/>
    <property type="molecule type" value="Genomic_DNA"/>
</dbReference>
<dbReference type="PANTHER" id="PTHR36138:SF12">
    <property type="entry name" value="OS11G0638500 PROTEIN"/>
    <property type="match status" value="1"/>
</dbReference>
<dbReference type="OMA" id="DSYIRHK"/>
<dbReference type="PANTHER" id="PTHR36138">
    <property type="entry name" value="EXPRESSED PROTEIN-RELATED"/>
    <property type="match status" value="1"/>
</dbReference>
<reference evidence="2" key="1">
    <citation type="journal article" date="2012" name="Nat. Biotechnol.">
        <title>Reference genome sequence of the model plant Setaria.</title>
        <authorList>
            <person name="Bennetzen J.L."/>
            <person name="Schmutz J."/>
            <person name="Wang H."/>
            <person name="Percifield R."/>
            <person name="Hawkins J."/>
            <person name="Pontaroli A.C."/>
            <person name="Estep M."/>
            <person name="Feng L."/>
            <person name="Vaughn J.N."/>
            <person name="Grimwood J."/>
            <person name="Jenkins J."/>
            <person name="Barry K."/>
            <person name="Lindquist E."/>
            <person name="Hellsten U."/>
            <person name="Deshpande S."/>
            <person name="Wang X."/>
            <person name="Wu X."/>
            <person name="Mitros T."/>
            <person name="Triplett J."/>
            <person name="Yang X."/>
            <person name="Ye C.Y."/>
            <person name="Mauro-Herrera M."/>
            <person name="Wang L."/>
            <person name="Li P."/>
            <person name="Sharma M."/>
            <person name="Sharma R."/>
            <person name="Ronald P.C."/>
            <person name="Panaud O."/>
            <person name="Kellogg E.A."/>
            <person name="Brutnell T.P."/>
            <person name="Doust A.N."/>
            <person name="Tuskan G.A."/>
            <person name="Rokhsar D."/>
            <person name="Devos K.M."/>
        </authorList>
    </citation>
    <scope>NUCLEOTIDE SEQUENCE [LARGE SCALE GENOMIC DNA]</scope>
    <source>
        <strain evidence="2">Yugu1</strain>
    </source>
</reference>
<accession>A0A368SBP7</accession>
<protein>
    <submittedName>
        <fullName evidence="2">Uncharacterized protein</fullName>
    </submittedName>
</protein>